<dbReference type="RefSeq" id="WP_073854261.1">
    <property type="nucleotide sequence ID" value="NZ_LVWA01000010.1"/>
</dbReference>
<evidence type="ECO:0000313" key="2">
    <source>
        <dbReference type="Proteomes" id="UP000186551"/>
    </source>
</evidence>
<dbReference type="Pfam" id="PF11964">
    <property type="entry name" value="SpoIIAA-like"/>
    <property type="match status" value="1"/>
</dbReference>
<protein>
    <recommendedName>
        <fullName evidence="3">STAS/SEC14 domain-containing protein</fullName>
    </recommendedName>
</protein>
<dbReference type="InterPro" id="IPR021866">
    <property type="entry name" value="SpoIIAA-like"/>
</dbReference>
<organism evidence="1 2">
    <name type="scientific">Pontibacter flavimaris</name>
    <dbReference type="NCBI Taxonomy" id="1797110"/>
    <lineage>
        <taxon>Bacteria</taxon>
        <taxon>Pseudomonadati</taxon>
        <taxon>Bacteroidota</taxon>
        <taxon>Cytophagia</taxon>
        <taxon>Cytophagales</taxon>
        <taxon>Hymenobacteraceae</taxon>
        <taxon>Pontibacter</taxon>
    </lineage>
</organism>
<dbReference type="SUPFAM" id="SSF52091">
    <property type="entry name" value="SpoIIaa-like"/>
    <property type="match status" value="1"/>
</dbReference>
<dbReference type="EMBL" id="LVWA01000010">
    <property type="protein sequence ID" value="OKL39270.1"/>
    <property type="molecule type" value="Genomic_DNA"/>
</dbReference>
<proteinExistence type="predicted"/>
<dbReference type="InterPro" id="IPR038396">
    <property type="entry name" value="SpoIIAA-like_sf"/>
</dbReference>
<dbReference type="InterPro" id="IPR036513">
    <property type="entry name" value="STAS_dom_sf"/>
</dbReference>
<dbReference type="Gene3D" id="3.40.50.10600">
    <property type="entry name" value="SpoIIaa-like domains"/>
    <property type="match status" value="1"/>
</dbReference>
<name>A0A1Q5PAJ1_9BACT</name>
<keyword evidence="2" id="KW-1185">Reference proteome</keyword>
<dbReference type="OrthoDB" id="9811577at2"/>
<comment type="caution">
    <text evidence="1">The sequence shown here is derived from an EMBL/GenBank/DDBJ whole genome shotgun (WGS) entry which is preliminary data.</text>
</comment>
<evidence type="ECO:0000313" key="1">
    <source>
        <dbReference type="EMBL" id="OKL39270.1"/>
    </source>
</evidence>
<dbReference type="Proteomes" id="UP000186551">
    <property type="component" value="Unassembled WGS sequence"/>
</dbReference>
<reference evidence="1 2" key="1">
    <citation type="submission" date="2016-03" db="EMBL/GenBank/DDBJ databases">
        <title>Genome sequence of Pontibacter sp. nov., of the family cytophagaceae, isolated from marine sediment of the Yellow Sea, China.</title>
        <authorList>
            <person name="Zhang G."/>
            <person name="Zhang R."/>
        </authorList>
    </citation>
    <scope>NUCLEOTIDE SEQUENCE [LARGE SCALE GENOMIC DNA]</scope>
    <source>
        <strain evidence="1 2">S10-8</strain>
    </source>
</reference>
<dbReference type="AlphaFoldDB" id="A0A1Q5PAJ1"/>
<sequence>MLQLLEQSKDDLVAFRISGDVSRSDYDVMLPLLQERIKQHGKIRVYAEVQDVADISLRALWEDIKFDIKHASNFSKVALVGDKKWIDWLTIMAKPFTSADVKYFDFTQRQLAWEWINL</sequence>
<gene>
    <name evidence="1" type="ORF">A3841_04370</name>
</gene>
<evidence type="ECO:0008006" key="3">
    <source>
        <dbReference type="Google" id="ProtNLM"/>
    </source>
</evidence>
<accession>A0A1Q5PAJ1</accession>
<dbReference type="STRING" id="1797110.A3841_04370"/>